<dbReference type="EMBL" id="JADUOV010000003">
    <property type="protein sequence ID" value="MBH1789448.1"/>
    <property type="molecule type" value="Genomic_DNA"/>
</dbReference>
<organism evidence="1 2">
    <name type="scientific">Stenotrophomonas maltophilia</name>
    <name type="common">Pseudomonas maltophilia</name>
    <name type="synonym">Xanthomonas maltophilia</name>
    <dbReference type="NCBI Taxonomy" id="40324"/>
    <lineage>
        <taxon>Bacteria</taxon>
        <taxon>Pseudomonadati</taxon>
        <taxon>Pseudomonadota</taxon>
        <taxon>Gammaproteobacteria</taxon>
        <taxon>Lysobacterales</taxon>
        <taxon>Lysobacteraceae</taxon>
        <taxon>Stenotrophomonas</taxon>
        <taxon>Stenotrophomonas maltophilia group</taxon>
    </lineage>
</organism>
<reference evidence="1" key="1">
    <citation type="submission" date="2020-11" db="EMBL/GenBank/DDBJ databases">
        <title>Enhanced detection system for hospital associated transmission using whole genome sequencing surveillance.</title>
        <authorList>
            <person name="Harrison L.H."/>
            <person name="Van Tyne D."/>
            <person name="Marsh J.W."/>
            <person name="Griffith M.P."/>
            <person name="Snyder D.J."/>
            <person name="Cooper V.S."/>
            <person name="Mustapha M."/>
        </authorList>
    </citation>
    <scope>NUCLEOTIDE SEQUENCE</scope>
    <source>
        <strain evidence="1">STEN00053</strain>
    </source>
</reference>
<evidence type="ECO:0000313" key="2">
    <source>
        <dbReference type="Proteomes" id="UP000634179"/>
    </source>
</evidence>
<sequence length="188" mass="20662">MKRNARKAGLRVVGNFLIVSYTRDVISGFAMDPAPSSIYVWTFALPVYDGLPHLHMSLGQRVACPEDPKDFFRGTHEAHLAMLEGVRTAADLLMYVEEAGFEGDYCQWVKYLSTIRLGDFPAADAALKNLLALPVSSAIRGRLDRMLEAIGRGGESGARQLLQEWSMQTARLMGGSSTFAWSQDSTSA</sequence>
<proteinExistence type="predicted"/>
<name>A0AA40Y6W3_STEMA</name>
<comment type="caution">
    <text evidence="1">The sequence shown here is derived from an EMBL/GenBank/DDBJ whole genome shotgun (WGS) entry which is preliminary data.</text>
</comment>
<gene>
    <name evidence="1" type="ORF">I5V89_06110</name>
</gene>
<evidence type="ECO:0000313" key="1">
    <source>
        <dbReference type="EMBL" id="MBH1789448.1"/>
    </source>
</evidence>
<dbReference type="Proteomes" id="UP000634179">
    <property type="component" value="Unassembled WGS sequence"/>
</dbReference>
<dbReference type="RefSeq" id="WP_032958916.1">
    <property type="nucleotide sequence ID" value="NZ_JANKBX010000004.1"/>
</dbReference>
<protein>
    <submittedName>
        <fullName evidence="1">Uncharacterized protein</fullName>
    </submittedName>
</protein>
<dbReference type="AlphaFoldDB" id="A0AA40Y6W3"/>
<accession>A0AA40Y6W3</accession>